<gene>
    <name evidence="2" type="ORF">MYCIT1_LOCUS29652</name>
    <name evidence="1" type="ORF">MYCIT1_LOCUS4302</name>
</gene>
<dbReference type="AlphaFoldDB" id="A0AAD2JW01"/>
<evidence type="ECO:0000313" key="1">
    <source>
        <dbReference type="EMBL" id="CAK5264281.1"/>
    </source>
</evidence>
<reference evidence="1" key="1">
    <citation type="submission" date="2023-11" db="EMBL/GenBank/DDBJ databases">
        <authorList>
            <person name="De Vega J J."/>
            <person name="De Vega J J."/>
        </authorList>
    </citation>
    <scope>NUCLEOTIDE SEQUENCE</scope>
</reference>
<keyword evidence="3" id="KW-1185">Reference proteome</keyword>
<protein>
    <submittedName>
        <fullName evidence="1">Uncharacterized protein</fullName>
    </submittedName>
</protein>
<name>A0AAD2JW01_9AGAR</name>
<dbReference type="EMBL" id="CAVNYO010000436">
    <property type="protein sequence ID" value="CAK5279571.1"/>
    <property type="molecule type" value="Genomic_DNA"/>
</dbReference>
<dbReference type="EMBL" id="CAVNYO010000051">
    <property type="protein sequence ID" value="CAK5264281.1"/>
    <property type="molecule type" value="Genomic_DNA"/>
</dbReference>
<dbReference type="Proteomes" id="UP001295794">
    <property type="component" value="Unassembled WGS sequence"/>
</dbReference>
<evidence type="ECO:0000313" key="3">
    <source>
        <dbReference type="Proteomes" id="UP001295794"/>
    </source>
</evidence>
<comment type="caution">
    <text evidence="1">The sequence shown here is derived from an EMBL/GenBank/DDBJ whole genome shotgun (WGS) entry which is preliminary data.</text>
</comment>
<organism evidence="1 3">
    <name type="scientific">Mycena citricolor</name>
    <dbReference type="NCBI Taxonomy" id="2018698"/>
    <lineage>
        <taxon>Eukaryota</taxon>
        <taxon>Fungi</taxon>
        <taxon>Dikarya</taxon>
        <taxon>Basidiomycota</taxon>
        <taxon>Agaricomycotina</taxon>
        <taxon>Agaricomycetes</taxon>
        <taxon>Agaricomycetidae</taxon>
        <taxon>Agaricales</taxon>
        <taxon>Marasmiineae</taxon>
        <taxon>Mycenaceae</taxon>
        <taxon>Mycena</taxon>
    </lineage>
</organism>
<proteinExistence type="predicted"/>
<evidence type="ECO:0000313" key="2">
    <source>
        <dbReference type="EMBL" id="CAK5279571.1"/>
    </source>
</evidence>
<sequence length="119" mass="13424">MKCPPKTSTRSFHHTRTATGREFIKFPNGQGSHNERTRRVSDDVSLLLYQKSTTRIFPALIPWRICGAPSTVLNTCAQCVRSWGGLILNTDLVSNLWNFEHVTLLGIPEGYIQYDVCEG</sequence>
<accession>A0AAD2JW01</accession>